<evidence type="ECO:0000313" key="1">
    <source>
        <dbReference type="EMBL" id="CAD8211612.1"/>
    </source>
</evidence>
<sequence length="97" mass="11373">MNAQNKQVTKVKILIQNVVQMVIVFILNNINKKCTLVSKNGQYVNLTRKTLNGQFVTQQSIHFNTYQIIGRRNDDGGYLITWDDNSKQIQIRRYQEQ</sequence>
<protein>
    <submittedName>
        <fullName evidence="1">Uncharacterized protein</fullName>
    </submittedName>
</protein>
<accession>A0A8S1YJ76</accession>
<keyword evidence="2" id="KW-1185">Reference proteome</keyword>
<evidence type="ECO:0000313" key="2">
    <source>
        <dbReference type="Proteomes" id="UP000683925"/>
    </source>
</evidence>
<name>A0A8S1YJ76_PAROT</name>
<dbReference type="EMBL" id="CAJJDP010000157">
    <property type="protein sequence ID" value="CAD8211612.1"/>
    <property type="molecule type" value="Genomic_DNA"/>
</dbReference>
<comment type="caution">
    <text evidence="1">The sequence shown here is derived from an EMBL/GenBank/DDBJ whole genome shotgun (WGS) entry which is preliminary data.</text>
</comment>
<proteinExistence type="predicted"/>
<dbReference type="OrthoDB" id="308943at2759"/>
<dbReference type="AlphaFoldDB" id="A0A8S1YJ76"/>
<dbReference type="Proteomes" id="UP000683925">
    <property type="component" value="Unassembled WGS sequence"/>
</dbReference>
<organism evidence="1 2">
    <name type="scientific">Paramecium octaurelia</name>
    <dbReference type="NCBI Taxonomy" id="43137"/>
    <lineage>
        <taxon>Eukaryota</taxon>
        <taxon>Sar</taxon>
        <taxon>Alveolata</taxon>
        <taxon>Ciliophora</taxon>
        <taxon>Intramacronucleata</taxon>
        <taxon>Oligohymenophorea</taxon>
        <taxon>Peniculida</taxon>
        <taxon>Parameciidae</taxon>
        <taxon>Paramecium</taxon>
    </lineage>
</organism>
<reference evidence="1" key="1">
    <citation type="submission" date="2021-01" db="EMBL/GenBank/DDBJ databases">
        <authorList>
            <consortium name="Genoscope - CEA"/>
            <person name="William W."/>
        </authorList>
    </citation>
    <scope>NUCLEOTIDE SEQUENCE</scope>
</reference>
<gene>
    <name evidence="1" type="ORF">POCTA_138.1.T1550001</name>
</gene>